<gene>
    <name evidence="1" type="ORF">SAMN05216199_0893</name>
</gene>
<sequence length="197" mass="22574">MTEHQTLTREGTQTSHYLDTWWSRELIGLPLALWRLGFGPLTGRVWMVVTTRGRSTGLPRHVAVYPHVIGDRIYLWCPYGGRSQWYRNIVANPVATVQWRGGTQVVRAVPLEDEAEAMEVVGALRRFAASWFGLYLASQGLHDTDEDIAANWQRLHLRRLEPTTEKGPAPLTSDLAWVWLVPASALWFRWFVREHSA</sequence>
<dbReference type="EMBL" id="FOHB01000001">
    <property type="protein sequence ID" value="SER69006.1"/>
    <property type="molecule type" value="Genomic_DNA"/>
</dbReference>
<dbReference type="OrthoDB" id="3778270at2"/>
<dbReference type="SUPFAM" id="SSF50475">
    <property type="entry name" value="FMN-binding split barrel"/>
    <property type="match status" value="1"/>
</dbReference>
<reference evidence="2" key="1">
    <citation type="submission" date="2016-10" db="EMBL/GenBank/DDBJ databases">
        <authorList>
            <person name="Varghese N."/>
            <person name="Submissions S."/>
        </authorList>
    </citation>
    <scope>NUCLEOTIDE SEQUENCE [LARGE SCALE GENOMIC DNA]</scope>
    <source>
        <strain evidence="2">CGMCC 1.6963</strain>
    </source>
</reference>
<dbReference type="InterPro" id="IPR004378">
    <property type="entry name" value="F420H2_quin_Rdtase"/>
</dbReference>
<organism evidence="1 2">
    <name type="scientific">Pedococcus cremeus</name>
    <dbReference type="NCBI Taxonomy" id="587636"/>
    <lineage>
        <taxon>Bacteria</taxon>
        <taxon>Bacillati</taxon>
        <taxon>Actinomycetota</taxon>
        <taxon>Actinomycetes</taxon>
        <taxon>Micrococcales</taxon>
        <taxon>Intrasporangiaceae</taxon>
        <taxon>Pedococcus</taxon>
    </lineage>
</organism>
<keyword evidence="2" id="KW-1185">Reference proteome</keyword>
<dbReference type="AlphaFoldDB" id="A0A1H9R8F5"/>
<dbReference type="GO" id="GO:0016491">
    <property type="term" value="F:oxidoreductase activity"/>
    <property type="evidence" value="ECO:0007669"/>
    <property type="project" value="InterPro"/>
</dbReference>
<proteinExistence type="predicted"/>
<dbReference type="InterPro" id="IPR012349">
    <property type="entry name" value="Split_barrel_FMN-bd"/>
</dbReference>
<protein>
    <submittedName>
        <fullName evidence="1">Deazaflavin-dependent oxidoreductase, nitroreductase family</fullName>
    </submittedName>
</protein>
<dbReference type="Pfam" id="PF04075">
    <property type="entry name" value="F420H2_quin_red"/>
    <property type="match status" value="1"/>
</dbReference>
<dbReference type="Gene3D" id="2.30.110.10">
    <property type="entry name" value="Electron Transport, Fmn-binding Protein, Chain A"/>
    <property type="match status" value="1"/>
</dbReference>
<dbReference type="Proteomes" id="UP000199019">
    <property type="component" value="Unassembled WGS sequence"/>
</dbReference>
<dbReference type="NCBIfam" id="TIGR00026">
    <property type="entry name" value="hi_GC_TIGR00026"/>
    <property type="match status" value="1"/>
</dbReference>
<name>A0A1H9R8F5_9MICO</name>
<evidence type="ECO:0000313" key="1">
    <source>
        <dbReference type="EMBL" id="SER69006.1"/>
    </source>
</evidence>
<accession>A0A1H9R8F5</accession>
<evidence type="ECO:0000313" key="2">
    <source>
        <dbReference type="Proteomes" id="UP000199019"/>
    </source>
</evidence>
<dbReference type="RefSeq" id="WP_091755664.1">
    <property type="nucleotide sequence ID" value="NZ_FOHB01000001.1"/>
</dbReference>